<name>A0AAV7LJN9_PLEWA</name>
<sequence length="127" mass="13778">MAYHQLEACQSLRQASRQASRHQLATRQDHHRPQRSSSDDMCRRGPSSLTAASLESPGHTAASTPASAFLPLPIGLWGRHSTTIAHSPHALRRPELPFFICCRVKAPAGRATLLCSHLTVGSLAPPQ</sequence>
<reference evidence="2" key="1">
    <citation type="journal article" date="2022" name="bioRxiv">
        <title>Sequencing and chromosome-scale assembly of the giantPleurodeles waltlgenome.</title>
        <authorList>
            <person name="Brown T."/>
            <person name="Elewa A."/>
            <person name="Iarovenko S."/>
            <person name="Subramanian E."/>
            <person name="Araus A.J."/>
            <person name="Petzold A."/>
            <person name="Susuki M."/>
            <person name="Suzuki K.-i.T."/>
            <person name="Hayashi T."/>
            <person name="Toyoda A."/>
            <person name="Oliveira C."/>
            <person name="Osipova E."/>
            <person name="Leigh N.D."/>
            <person name="Simon A."/>
            <person name="Yun M.H."/>
        </authorList>
    </citation>
    <scope>NUCLEOTIDE SEQUENCE</scope>
    <source>
        <strain evidence="2">20211129_DDA</strain>
        <tissue evidence="2">Liver</tissue>
    </source>
</reference>
<dbReference type="EMBL" id="JANPWB010000015">
    <property type="protein sequence ID" value="KAJ1091646.1"/>
    <property type="molecule type" value="Genomic_DNA"/>
</dbReference>
<evidence type="ECO:0000313" key="3">
    <source>
        <dbReference type="Proteomes" id="UP001066276"/>
    </source>
</evidence>
<accession>A0AAV7LJN9</accession>
<dbReference type="AlphaFoldDB" id="A0AAV7LJN9"/>
<feature type="region of interest" description="Disordered" evidence="1">
    <location>
        <begin position="14"/>
        <end position="65"/>
    </location>
</feature>
<comment type="caution">
    <text evidence="2">The sequence shown here is derived from an EMBL/GenBank/DDBJ whole genome shotgun (WGS) entry which is preliminary data.</text>
</comment>
<evidence type="ECO:0000256" key="1">
    <source>
        <dbReference type="SAM" id="MobiDB-lite"/>
    </source>
</evidence>
<organism evidence="2 3">
    <name type="scientific">Pleurodeles waltl</name>
    <name type="common">Iberian ribbed newt</name>
    <dbReference type="NCBI Taxonomy" id="8319"/>
    <lineage>
        <taxon>Eukaryota</taxon>
        <taxon>Metazoa</taxon>
        <taxon>Chordata</taxon>
        <taxon>Craniata</taxon>
        <taxon>Vertebrata</taxon>
        <taxon>Euteleostomi</taxon>
        <taxon>Amphibia</taxon>
        <taxon>Batrachia</taxon>
        <taxon>Caudata</taxon>
        <taxon>Salamandroidea</taxon>
        <taxon>Salamandridae</taxon>
        <taxon>Pleurodelinae</taxon>
        <taxon>Pleurodeles</taxon>
    </lineage>
</organism>
<evidence type="ECO:0000313" key="2">
    <source>
        <dbReference type="EMBL" id="KAJ1091646.1"/>
    </source>
</evidence>
<dbReference type="Proteomes" id="UP001066276">
    <property type="component" value="Chromosome 11"/>
</dbReference>
<feature type="compositionally biased region" description="Polar residues" evidence="1">
    <location>
        <begin position="14"/>
        <end position="26"/>
    </location>
</feature>
<gene>
    <name evidence="2" type="ORF">NDU88_004763</name>
</gene>
<protein>
    <submittedName>
        <fullName evidence="2">Uncharacterized protein</fullName>
    </submittedName>
</protein>
<proteinExistence type="predicted"/>
<keyword evidence="3" id="KW-1185">Reference proteome</keyword>